<proteinExistence type="predicted"/>
<evidence type="ECO:0000313" key="1">
    <source>
        <dbReference type="EMBL" id="GIH05785.1"/>
    </source>
</evidence>
<protein>
    <submittedName>
        <fullName evidence="1">Uncharacterized protein</fullName>
    </submittedName>
</protein>
<dbReference type="PANTHER" id="PTHR30348:SF4">
    <property type="entry name" value="DUF72 DOMAIN-CONTAINING PROTEIN"/>
    <property type="match status" value="1"/>
</dbReference>
<evidence type="ECO:0000313" key="2">
    <source>
        <dbReference type="Proteomes" id="UP000612899"/>
    </source>
</evidence>
<dbReference type="SUPFAM" id="SSF117396">
    <property type="entry name" value="TM1631-like"/>
    <property type="match status" value="1"/>
</dbReference>
<name>A0A8J3VGT2_9ACTN</name>
<dbReference type="EMBL" id="BONY01000021">
    <property type="protein sequence ID" value="GIH05785.1"/>
    <property type="molecule type" value="Genomic_DNA"/>
</dbReference>
<gene>
    <name evidence="1" type="ORF">Rhe02_38520</name>
</gene>
<organism evidence="1 2">
    <name type="scientific">Rhizocola hellebori</name>
    <dbReference type="NCBI Taxonomy" id="1392758"/>
    <lineage>
        <taxon>Bacteria</taxon>
        <taxon>Bacillati</taxon>
        <taxon>Actinomycetota</taxon>
        <taxon>Actinomycetes</taxon>
        <taxon>Micromonosporales</taxon>
        <taxon>Micromonosporaceae</taxon>
        <taxon>Rhizocola</taxon>
    </lineage>
</organism>
<dbReference type="AlphaFoldDB" id="A0A8J3VGT2"/>
<keyword evidence="2" id="KW-1185">Reference proteome</keyword>
<dbReference type="Proteomes" id="UP000612899">
    <property type="component" value="Unassembled WGS sequence"/>
</dbReference>
<dbReference type="Pfam" id="PF01904">
    <property type="entry name" value="DUF72"/>
    <property type="match status" value="1"/>
</dbReference>
<dbReference type="InterPro" id="IPR002763">
    <property type="entry name" value="DUF72"/>
</dbReference>
<dbReference type="PANTHER" id="PTHR30348">
    <property type="entry name" value="UNCHARACTERIZED PROTEIN YECE"/>
    <property type="match status" value="1"/>
</dbReference>
<dbReference type="Gene3D" id="3.20.20.410">
    <property type="entry name" value="Protein of unknown function UPF0759"/>
    <property type="match status" value="1"/>
</dbReference>
<reference evidence="1" key="1">
    <citation type="submission" date="2021-01" db="EMBL/GenBank/DDBJ databases">
        <title>Whole genome shotgun sequence of Rhizocola hellebori NBRC 109834.</title>
        <authorList>
            <person name="Komaki H."/>
            <person name="Tamura T."/>
        </authorList>
    </citation>
    <scope>NUCLEOTIDE SEQUENCE</scope>
    <source>
        <strain evidence="1">NBRC 109834</strain>
    </source>
</reference>
<dbReference type="InterPro" id="IPR036520">
    <property type="entry name" value="UPF0759_sf"/>
</dbReference>
<sequence length="81" mass="9791">MNNAFYRLPERHTFEQWRQRTPRGFRVAVKMSRYLTHIKRLNDPAEPVARFFGHAEALGSGRCCFSFRPRSRRTWTRSMRC</sequence>
<accession>A0A8J3VGT2</accession>
<comment type="caution">
    <text evidence="1">The sequence shown here is derived from an EMBL/GenBank/DDBJ whole genome shotgun (WGS) entry which is preliminary data.</text>
</comment>